<keyword evidence="5" id="KW-0999">Mitochondrion inner membrane</keyword>
<evidence type="ECO:0000256" key="5">
    <source>
        <dbReference type="ARBA" id="ARBA00022792"/>
    </source>
</evidence>
<evidence type="ECO:0000256" key="7">
    <source>
        <dbReference type="ARBA" id="ARBA00022989"/>
    </source>
</evidence>
<keyword evidence="14" id="KW-1185">Reference proteome</keyword>
<keyword evidence="9" id="KW-0496">Mitochondrion</keyword>
<evidence type="ECO:0000256" key="4">
    <source>
        <dbReference type="ARBA" id="ARBA00022692"/>
    </source>
</evidence>
<dbReference type="GO" id="GO:0097250">
    <property type="term" value="P:mitochondrial respirasome assembly"/>
    <property type="evidence" value="ECO:0007669"/>
    <property type="project" value="UniProtKB-ARBA"/>
</dbReference>
<dbReference type="GO" id="GO:0002082">
    <property type="term" value="P:regulation of oxidative phosphorylation"/>
    <property type="evidence" value="ECO:0007669"/>
    <property type="project" value="UniProtKB-ARBA"/>
</dbReference>
<dbReference type="AlphaFoldDB" id="A0ABD1KBM5"/>
<feature type="transmembrane region" description="Helical" evidence="12">
    <location>
        <begin position="51"/>
        <end position="76"/>
    </location>
</feature>
<proteinExistence type="inferred from homology"/>
<keyword evidence="8" id="KW-0560">Oxidoreductase</keyword>
<organism evidence="13 14">
    <name type="scientific">Coilia grayii</name>
    <name type="common">Gray's grenadier anchovy</name>
    <dbReference type="NCBI Taxonomy" id="363190"/>
    <lineage>
        <taxon>Eukaryota</taxon>
        <taxon>Metazoa</taxon>
        <taxon>Chordata</taxon>
        <taxon>Craniata</taxon>
        <taxon>Vertebrata</taxon>
        <taxon>Euteleostomi</taxon>
        <taxon>Actinopterygii</taxon>
        <taxon>Neopterygii</taxon>
        <taxon>Teleostei</taxon>
        <taxon>Clupei</taxon>
        <taxon>Clupeiformes</taxon>
        <taxon>Clupeoidei</taxon>
        <taxon>Engraulidae</taxon>
        <taxon>Coilinae</taxon>
        <taxon>Coilia</taxon>
    </lineage>
</organism>
<dbReference type="InterPro" id="IPR003177">
    <property type="entry name" value="Cytc_oxidase_su7a_met"/>
</dbReference>
<evidence type="ECO:0000256" key="8">
    <source>
        <dbReference type="ARBA" id="ARBA00023002"/>
    </source>
</evidence>
<dbReference type="FunFam" id="4.10.91.10:FF:000001">
    <property type="entry name" value="Cytochrome c oxidase subunit 7A1, mitochondrial"/>
    <property type="match status" value="1"/>
</dbReference>
<dbReference type="Proteomes" id="UP001591681">
    <property type="component" value="Unassembled WGS sequence"/>
</dbReference>
<evidence type="ECO:0000256" key="9">
    <source>
        <dbReference type="ARBA" id="ARBA00023128"/>
    </source>
</evidence>
<dbReference type="GO" id="GO:0016491">
    <property type="term" value="F:oxidoreductase activity"/>
    <property type="evidence" value="ECO:0007669"/>
    <property type="project" value="UniProtKB-KW"/>
</dbReference>
<reference evidence="13 14" key="1">
    <citation type="submission" date="2024-09" db="EMBL/GenBank/DDBJ databases">
        <title>A chromosome-level genome assembly of Gray's grenadier anchovy, Coilia grayii.</title>
        <authorList>
            <person name="Fu Z."/>
        </authorList>
    </citation>
    <scope>NUCLEOTIDE SEQUENCE [LARGE SCALE GENOMIC DNA]</scope>
    <source>
        <strain evidence="13">G4</strain>
        <tissue evidence="13">Muscle</tissue>
    </source>
</reference>
<evidence type="ECO:0000256" key="11">
    <source>
        <dbReference type="ARBA" id="ARBA00040382"/>
    </source>
</evidence>
<keyword evidence="10 12" id="KW-0472">Membrane</keyword>
<dbReference type="PANTHER" id="PTHR10510:SF5">
    <property type="entry name" value="CYTOCHROME C OXIDASE SUBUNIT 7A1, MITOCHONDRIAL"/>
    <property type="match status" value="1"/>
</dbReference>
<evidence type="ECO:0000313" key="13">
    <source>
        <dbReference type="EMBL" id="KAL2096436.1"/>
    </source>
</evidence>
<comment type="similarity">
    <text evidence="3">Belongs to the cytochrome c oxidase VIIa family.</text>
</comment>
<dbReference type="InterPro" id="IPR039297">
    <property type="entry name" value="COX7a"/>
</dbReference>
<evidence type="ECO:0000256" key="10">
    <source>
        <dbReference type="ARBA" id="ARBA00023136"/>
    </source>
</evidence>
<evidence type="ECO:0000256" key="2">
    <source>
        <dbReference type="ARBA" id="ARBA00004673"/>
    </source>
</evidence>
<comment type="caution">
    <text evidence="13">The sequence shown here is derived from an EMBL/GenBank/DDBJ whole genome shotgun (WGS) entry which is preliminary data.</text>
</comment>
<evidence type="ECO:0000256" key="1">
    <source>
        <dbReference type="ARBA" id="ARBA00004434"/>
    </source>
</evidence>
<evidence type="ECO:0000256" key="12">
    <source>
        <dbReference type="SAM" id="Phobius"/>
    </source>
</evidence>
<accession>A0ABD1KBM5</accession>
<keyword evidence="6" id="KW-0809">Transit peptide</keyword>
<keyword evidence="7 12" id="KW-1133">Transmembrane helix</keyword>
<dbReference type="GO" id="GO:0005743">
    <property type="term" value="C:mitochondrial inner membrane"/>
    <property type="evidence" value="ECO:0007669"/>
    <property type="project" value="UniProtKB-SubCell"/>
</dbReference>
<dbReference type="EMBL" id="JBHFQA010000007">
    <property type="protein sequence ID" value="KAL2096436.1"/>
    <property type="molecule type" value="Genomic_DNA"/>
</dbReference>
<evidence type="ECO:0000256" key="6">
    <source>
        <dbReference type="ARBA" id="ARBA00022946"/>
    </source>
</evidence>
<keyword evidence="4 12" id="KW-0812">Transmembrane</keyword>
<name>A0ABD1KBM5_9TELE</name>
<sequence>MRILMNLPIVARRAFSTTPKQLKNRVPEHQKVFQMDNGLPVHIKGGTTDVLLYRFTMGITLAGTALSLYWLLFACLPRKKA</sequence>
<dbReference type="SUPFAM" id="SSF81419">
    <property type="entry name" value="Mitochondrial cytochrome c oxidase subunit VIIa"/>
    <property type="match status" value="1"/>
</dbReference>
<dbReference type="CDD" id="cd00928">
    <property type="entry name" value="Cyt_c_Oxidase_VIIa"/>
    <property type="match status" value="1"/>
</dbReference>
<gene>
    <name evidence="13" type="ORF">ACEWY4_008584</name>
</gene>
<dbReference type="InterPro" id="IPR036539">
    <property type="entry name" value="Cyt_c_oxidase_su7a_sf"/>
</dbReference>
<comment type="pathway">
    <text evidence="2">Energy metabolism; oxidative phosphorylation.</text>
</comment>
<dbReference type="Pfam" id="PF02238">
    <property type="entry name" value="COX7a"/>
    <property type="match status" value="1"/>
</dbReference>
<comment type="subcellular location">
    <subcellularLocation>
        <location evidence="1">Mitochondrion inner membrane</location>
        <topology evidence="1">Single-pass membrane protein</topology>
    </subcellularLocation>
</comment>
<evidence type="ECO:0000313" key="14">
    <source>
        <dbReference type="Proteomes" id="UP001591681"/>
    </source>
</evidence>
<protein>
    <recommendedName>
        <fullName evidence="11">Cytochrome c oxidase subunit 7A1, mitochondrial</fullName>
    </recommendedName>
</protein>
<dbReference type="Gene3D" id="4.10.91.10">
    <property type="entry name" value="Cytochrome c oxidase, subunit VIIa"/>
    <property type="match status" value="1"/>
</dbReference>
<dbReference type="PANTHER" id="PTHR10510">
    <property type="entry name" value="CYTOCHROME C OXIDASE POLYPEPTIDE 7A"/>
    <property type="match status" value="1"/>
</dbReference>
<evidence type="ECO:0000256" key="3">
    <source>
        <dbReference type="ARBA" id="ARBA00009331"/>
    </source>
</evidence>